<organism evidence="8 9">
    <name type="scientific">Mycena maculata</name>
    <dbReference type="NCBI Taxonomy" id="230809"/>
    <lineage>
        <taxon>Eukaryota</taxon>
        <taxon>Fungi</taxon>
        <taxon>Dikarya</taxon>
        <taxon>Basidiomycota</taxon>
        <taxon>Agaricomycotina</taxon>
        <taxon>Agaricomycetes</taxon>
        <taxon>Agaricomycetidae</taxon>
        <taxon>Agaricales</taxon>
        <taxon>Marasmiineae</taxon>
        <taxon>Mycenaceae</taxon>
        <taxon>Mycena</taxon>
    </lineage>
</organism>
<feature type="transmembrane region" description="Helical" evidence="6">
    <location>
        <begin position="165"/>
        <end position="184"/>
    </location>
</feature>
<evidence type="ECO:0000313" key="8">
    <source>
        <dbReference type="EMBL" id="KAJ7756814.1"/>
    </source>
</evidence>
<dbReference type="EMBL" id="JARJLG010000060">
    <property type="protein sequence ID" value="KAJ7756814.1"/>
    <property type="molecule type" value="Genomic_DNA"/>
</dbReference>
<dbReference type="GO" id="GO:0005384">
    <property type="term" value="F:manganese ion transmembrane transporter activity"/>
    <property type="evidence" value="ECO:0007669"/>
    <property type="project" value="TreeGrafter"/>
</dbReference>
<keyword evidence="4 6" id="KW-1133">Transmembrane helix</keyword>
<dbReference type="InterPro" id="IPR001727">
    <property type="entry name" value="GDT1-like"/>
</dbReference>
<reference evidence="8" key="1">
    <citation type="submission" date="2023-03" db="EMBL/GenBank/DDBJ databases">
        <title>Massive genome expansion in bonnet fungi (Mycena s.s.) driven by repeated elements and novel gene families across ecological guilds.</title>
        <authorList>
            <consortium name="Lawrence Berkeley National Laboratory"/>
            <person name="Harder C.B."/>
            <person name="Miyauchi S."/>
            <person name="Viragh M."/>
            <person name="Kuo A."/>
            <person name="Thoen E."/>
            <person name="Andreopoulos B."/>
            <person name="Lu D."/>
            <person name="Skrede I."/>
            <person name="Drula E."/>
            <person name="Henrissat B."/>
            <person name="Morin E."/>
            <person name="Kohler A."/>
            <person name="Barry K."/>
            <person name="LaButti K."/>
            <person name="Morin E."/>
            <person name="Salamov A."/>
            <person name="Lipzen A."/>
            <person name="Mereny Z."/>
            <person name="Hegedus B."/>
            <person name="Baldrian P."/>
            <person name="Stursova M."/>
            <person name="Weitz H."/>
            <person name="Taylor A."/>
            <person name="Grigoriev I.V."/>
            <person name="Nagy L.G."/>
            <person name="Martin F."/>
            <person name="Kauserud H."/>
        </authorList>
    </citation>
    <scope>NUCLEOTIDE SEQUENCE</scope>
    <source>
        <strain evidence="8">CBHHK188m</strain>
    </source>
</reference>
<feature type="transmembrane region" description="Helical" evidence="6">
    <location>
        <begin position="237"/>
        <end position="255"/>
    </location>
</feature>
<proteinExistence type="inferred from homology"/>
<comment type="similarity">
    <text evidence="2 6">Belongs to the GDT1 family.</text>
</comment>
<dbReference type="GO" id="GO:0000329">
    <property type="term" value="C:fungal-type vacuole membrane"/>
    <property type="evidence" value="ECO:0007669"/>
    <property type="project" value="TreeGrafter"/>
</dbReference>
<evidence type="ECO:0000313" key="9">
    <source>
        <dbReference type="Proteomes" id="UP001215280"/>
    </source>
</evidence>
<dbReference type="Proteomes" id="UP001215280">
    <property type="component" value="Unassembled WGS sequence"/>
</dbReference>
<feature type="transmembrane region" description="Helical" evidence="6">
    <location>
        <begin position="204"/>
        <end position="225"/>
    </location>
</feature>
<evidence type="ECO:0000256" key="2">
    <source>
        <dbReference type="ARBA" id="ARBA00009190"/>
    </source>
</evidence>
<evidence type="ECO:0000256" key="4">
    <source>
        <dbReference type="ARBA" id="ARBA00022989"/>
    </source>
</evidence>
<keyword evidence="5 6" id="KW-0472">Membrane</keyword>
<dbReference type="GO" id="GO:0015085">
    <property type="term" value="F:calcium ion transmembrane transporter activity"/>
    <property type="evidence" value="ECO:0007669"/>
    <property type="project" value="TreeGrafter"/>
</dbReference>
<feature type="transmembrane region" description="Helical" evidence="6">
    <location>
        <begin position="44"/>
        <end position="64"/>
    </location>
</feature>
<comment type="caution">
    <text evidence="8">The sequence shown here is derived from an EMBL/GenBank/DDBJ whole genome shotgun (WGS) entry which is preliminary data.</text>
</comment>
<evidence type="ECO:0000256" key="1">
    <source>
        <dbReference type="ARBA" id="ARBA00004141"/>
    </source>
</evidence>
<keyword evidence="3 6" id="KW-0812">Transmembrane</keyword>
<evidence type="ECO:0000256" key="5">
    <source>
        <dbReference type="ARBA" id="ARBA00023136"/>
    </source>
</evidence>
<dbReference type="GO" id="GO:0005794">
    <property type="term" value="C:Golgi apparatus"/>
    <property type="evidence" value="ECO:0007669"/>
    <property type="project" value="TreeGrafter"/>
</dbReference>
<evidence type="ECO:0000256" key="3">
    <source>
        <dbReference type="ARBA" id="ARBA00022692"/>
    </source>
</evidence>
<keyword evidence="9" id="KW-1185">Reference proteome</keyword>
<evidence type="ECO:0000256" key="6">
    <source>
        <dbReference type="RuleBase" id="RU365102"/>
    </source>
</evidence>
<comment type="subcellular location">
    <subcellularLocation>
        <location evidence="1 6">Membrane</location>
        <topology evidence="1 6">Multi-pass membrane protein</topology>
    </subcellularLocation>
</comment>
<dbReference type="AlphaFoldDB" id="A0AAD7J7L0"/>
<dbReference type="PANTHER" id="PTHR12608">
    <property type="entry name" value="TRANSMEMBRANE PROTEIN HTP-1 RELATED"/>
    <property type="match status" value="1"/>
</dbReference>
<protein>
    <recommendedName>
        <fullName evidence="6">GDT1 family protein</fullName>
    </recommendedName>
</protein>
<dbReference type="GO" id="GO:0032468">
    <property type="term" value="P:Golgi calcium ion homeostasis"/>
    <property type="evidence" value="ECO:0007669"/>
    <property type="project" value="TreeGrafter"/>
</dbReference>
<dbReference type="PROSITE" id="PS01214">
    <property type="entry name" value="UPF0016"/>
    <property type="match status" value="1"/>
</dbReference>
<name>A0AAD7J7L0_9AGAR</name>
<feature type="coiled-coil region" evidence="7">
    <location>
        <begin position="96"/>
        <end position="123"/>
    </location>
</feature>
<dbReference type="InterPro" id="IPR049555">
    <property type="entry name" value="GDT1-like_CS"/>
</dbReference>
<keyword evidence="7" id="KW-0175">Coiled coil</keyword>
<accession>A0AAD7J7L0</accession>
<evidence type="ECO:0000256" key="7">
    <source>
        <dbReference type="SAM" id="Coils"/>
    </source>
</evidence>
<gene>
    <name evidence="8" type="ORF">DFH07DRAFT_820070</name>
</gene>
<sequence length="278" mass="29868">MSTNDPEESTFQALTNSFFMIIASEIGDKTFLIAAILAMRHPRIVVFCGAFGSLVVMSILSAELGHILPTLIPKKWTQVAAAGLFLVFGTKMLMEGRAMKAGNEKIREEMKEAEEEIEGDDAVHEANGQSRGEAIPLEDLEAGTAGQRSPPATTRVRSIAEGARNFCSFFLGPVFVQAFILTFLGEWGDRSQIATIALGAAHNVYLVTAGTIIGHSCCTALAVLGGRYVSTKISVKHVTLGGAILFLIFGVIYLYEAFGRERSSEIEMAITADNSIGV</sequence>
<feature type="transmembrane region" description="Helical" evidence="6">
    <location>
        <begin position="18"/>
        <end position="37"/>
    </location>
</feature>
<dbReference type="PANTHER" id="PTHR12608:SF1">
    <property type="entry name" value="TRANSMEMBRANE PROTEIN 165"/>
    <property type="match status" value="1"/>
</dbReference>
<dbReference type="GO" id="GO:0032472">
    <property type="term" value="P:Golgi calcium ion transport"/>
    <property type="evidence" value="ECO:0007669"/>
    <property type="project" value="TreeGrafter"/>
</dbReference>
<feature type="transmembrane region" description="Helical" evidence="6">
    <location>
        <begin position="76"/>
        <end position="94"/>
    </location>
</feature>
<dbReference type="Pfam" id="PF01169">
    <property type="entry name" value="GDT1"/>
    <property type="match status" value="2"/>
</dbReference>